<keyword evidence="2" id="KW-1185">Reference proteome</keyword>
<protein>
    <recommendedName>
        <fullName evidence="3">30S ribosomal protein S6 modification protein</fullName>
    </recommendedName>
</protein>
<organism evidence="1 2">
    <name type="scientific">Vibrio olivae</name>
    <dbReference type="NCBI Taxonomy" id="1243002"/>
    <lineage>
        <taxon>Bacteria</taxon>
        <taxon>Pseudomonadati</taxon>
        <taxon>Pseudomonadota</taxon>
        <taxon>Gammaproteobacteria</taxon>
        <taxon>Vibrionales</taxon>
        <taxon>Vibrionaceae</taxon>
        <taxon>Vibrio</taxon>
    </lineage>
</organism>
<evidence type="ECO:0000313" key="1">
    <source>
        <dbReference type="EMBL" id="MFB9134332.1"/>
    </source>
</evidence>
<sequence length="85" mass="9448">MFHQSKIVVCYQIAKQKFVLGEAVGTESTDLISLWWNAPEEQDFTEYNGYLLSLFDDDGRAIGEKAVSDLTAEAFLSGGYMTKAS</sequence>
<evidence type="ECO:0008006" key="3">
    <source>
        <dbReference type="Google" id="ProtNLM"/>
    </source>
</evidence>
<comment type="caution">
    <text evidence="1">The sequence shown here is derived from an EMBL/GenBank/DDBJ whole genome shotgun (WGS) entry which is preliminary data.</text>
</comment>
<reference evidence="1 2" key="1">
    <citation type="submission" date="2024-09" db="EMBL/GenBank/DDBJ databases">
        <authorList>
            <person name="Sun Q."/>
            <person name="Mori K."/>
        </authorList>
    </citation>
    <scope>NUCLEOTIDE SEQUENCE [LARGE SCALE GENOMIC DNA]</scope>
    <source>
        <strain evidence="1 2">CECT 8064</strain>
    </source>
</reference>
<gene>
    <name evidence="1" type="ORF">ACFFUV_05020</name>
</gene>
<accession>A0ABV5HJC5</accession>
<proteinExistence type="predicted"/>
<dbReference type="Proteomes" id="UP001589645">
    <property type="component" value="Unassembled WGS sequence"/>
</dbReference>
<name>A0ABV5HJC5_9VIBR</name>
<dbReference type="RefSeq" id="WP_390190184.1">
    <property type="nucleotide sequence ID" value="NZ_JBHMEP010000001.1"/>
</dbReference>
<dbReference type="EMBL" id="JBHMEP010000001">
    <property type="protein sequence ID" value="MFB9134332.1"/>
    <property type="molecule type" value="Genomic_DNA"/>
</dbReference>
<evidence type="ECO:0000313" key="2">
    <source>
        <dbReference type="Proteomes" id="UP001589645"/>
    </source>
</evidence>